<protein>
    <submittedName>
        <fullName evidence="1">Uncharacterized protein</fullName>
    </submittedName>
</protein>
<accession>A0AAD1F6W6</accession>
<dbReference type="AlphaFoldDB" id="A0AAD1F6W6"/>
<organism evidence="1 2">
    <name type="scientific">Prevotella intermedia</name>
    <dbReference type="NCBI Taxonomy" id="28131"/>
    <lineage>
        <taxon>Bacteria</taxon>
        <taxon>Pseudomonadati</taxon>
        <taxon>Bacteroidota</taxon>
        <taxon>Bacteroidia</taxon>
        <taxon>Bacteroidales</taxon>
        <taxon>Prevotellaceae</taxon>
        <taxon>Prevotella</taxon>
    </lineage>
</organism>
<sequence>MPDLSKGQHTRITVVLQGTLTDVEHPAHITVVQPIGVLALFPECLVAGLGKAEYLIPEPCPV</sequence>
<name>A0AAD1F6W6_PREIN</name>
<evidence type="ECO:0000313" key="1">
    <source>
        <dbReference type="EMBL" id="BAR95467.1"/>
    </source>
</evidence>
<reference evidence="1 2" key="1">
    <citation type="submission" date="2015-07" db="EMBL/GenBank/DDBJ databases">
        <title>Complete genome sequence of Prevotella intermedia strain 17-2.</title>
        <authorList>
            <person name="Nambu T."/>
        </authorList>
    </citation>
    <scope>NUCLEOTIDE SEQUENCE [LARGE SCALE GENOMIC DNA]</scope>
    <source>
        <strain evidence="1 2">17-2</strain>
    </source>
</reference>
<evidence type="ECO:0000313" key="2">
    <source>
        <dbReference type="Proteomes" id="UP000067008"/>
    </source>
</evidence>
<dbReference type="Proteomes" id="UP000067008">
    <property type="component" value="Chromosome 2"/>
</dbReference>
<gene>
    <name evidence="1" type="ORF">PI172_0739</name>
</gene>
<proteinExistence type="predicted"/>
<dbReference type="EMBL" id="AP014925">
    <property type="protein sequence ID" value="BAR95467.1"/>
    <property type="molecule type" value="Genomic_DNA"/>
</dbReference>